<dbReference type="SUPFAM" id="SSF81383">
    <property type="entry name" value="F-box domain"/>
    <property type="match status" value="1"/>
</dbReference>
<feature type="domain" description="F-box" evidence="1">
    <location>
        <begin position="10"/>
        <end position="66"/>
    </location>
</feature>
<name>A0A0W0FMK7_MONRR</name>
<dbReference type="Pfam" id="PF12937">
    <property type="entry name" value="F-box-like"/>
    <property type="match status" value="1"/>
</dbReference>
<dbReference type="InterPro" id="IPR036047">
    <property type="entry name" value="F-box-like_dom_sf"/>
</dbReference>
<dbReference type="Proteomes" id="UP000054988">
    <property type="component" value="Unassembled WGS sequence"/>
</dbReference>
<evidence type="ECO:0000313" key="2">
    <source>
        <dbReference type="EMBL" id="KTB37521.1"/>
    </source>
</evidence>
<dbReference type="Gene3D" id="3.80.10.10">
    <property type="entry name" value="Ribonuclease Inhibitor"/>
    <property type="match status" value="1"/>
</dbReference>
<dbReference type="SUPFAM" id="SSF52047">
    <property type="entry name" value="RNI-like"/>
    <property type="match status" value="1"/>
</dbReference>
<accession>A0A0W0FMK7</accession>
<comment type="caution">
    <text evidence="2">The sequence shown here is derived from an EMBL/GenBank/DDBJ whole genome shotgun (WGS) entry which is preliminary data.</text>
</comment>
<dbReference type="InterPro" id="IPR001810">
    <property type="entry name" value="F-box_dom"/>
</dbReference>
<dbReference type="AlphaFoldDB" id="A0A0W0FMK7"/>
<dbReference type="EMBL" id="LATX01001844">
    <property type="protein sequence ID" value="KTB37521.1"/>
    <property type="molecule type" value="Genomic_DNA"/>
</dbReference>
<evidence type="ECO:0000259" key="1">
    <source>
        <dbReference type="Pfam" id="PF12937"/>
    </source>
</evidence>
<reference evidence="2 3" key="1">
    <citation type="submission" date="2015-12" db="EMBL/GenBank/DDBJ databases">
        <title>Draft genome sequence of Moniliophthora roreri, the causal agent of frosty pod rot of cacao.</title>
        <authorList>
            <person name="Aime M.C."/>
            <person name="Diaz-Valderrama J.R."/>
            <person name="Kijpornyongpan T."/>
            <person name="Phillips-Mora W."/>
        </authorList>
    </citation>
    <scope>NUCLEOTIDE SEQUENCE [LARGE SCALE GENOMIC DNA]</scope>
    <source>
        <strain evidence="2 3">MCA 2952</strain>
    </source>
</reference>
<proteinExistence type="predicted"/>
<gene>
    <name evidence="2" type="ORF">WG66_9885</name>
</gene>
<evidence type="ECO:0000313" key="3">
    <source>
        <dbReference type="Proteomes" id="UP000054988"/>
    </source>
</evidence>
<protein>
    <recommendedName>
        <fullName evidence="1">F-box domain-containing protein</fullName>
    </recommendedName>
</protein>
<sequence>MPSNSNRTRISSLPPETLLHIFGFSVEKNVFGPPSISRSDSSKLGAVCSLWRSLSLSTPKVWTKISVFVSSMPLPSSTVVSALKRHIELSKNAPLELGVEWRVFGGTSNPLLEILQAHASRWSHLSCKINGNVTGSIVDINSNHRFYSFALPGLPFLRSLDIEATNLDCSAFEKLLECTSPQKLQALHLSALDHFLPPKTTQLIARSLNHITHVMMQVTSTAALTVLNACPNLISAHFSIPSSVESHYFFREAYADLYDEDDSDPEDDRADDMDEQLLRWTLRDSGSQGDIHEWRMAQRELENRLNKNFPLCLSHLRSLTLRVTDSSDAWRRMPFWAVCRILNALTCPSLTSFALIANATKDEETHDDGFTSEKDAGASLVPALEWFFNKSGIAATLQSLALHSIPLRETQLIELLEMTSYLTELNISEAADIDHESFCWSIKESKDITGTVLMKRMVLSKGCPESTNGNDSARTLLPRLRQLALTVNKDWQDHAFEDMLESRFSSGSTDGLQSVFLRVLDIEYLDLERLKKLQLSGLAIRVMDGQQSEEILGYS</sequence>
<organism evidence="2 3">
    <name type="scientific">Moniliophthora roreri</name>
    <name type="common">Frosty pod rot fungus</name>
    <name type="synonym">Monilia roreri</name>
    <dbReference type="NCBI Taxonomy" id="221103"/>
    <lineage>
        <taxon>Eukaryota</taxon>
        <taxon>Fungi</taxon>
        <taxon>Dikarya</taxon>
        <taxon>Basidiomycota</taxon>
        <taxon>Agaricomycotina</taxon>
        <taxon>Agaricomycetes</taxon>
        <taxon>Agaricomycetidae</taxon>
        <taxon>Agaricales</taxon>
        <taxon>Marasmiineae</taxon>
        <taxon>Marasmiaceae</taxon>
        <taxon>Moniliophthora</taxon>
    </lineage>
</organism>
<dbReference type="InterPro" id="IPR032675">
    <property type="entry name" value="LRR_dom_sf"/>
</dbReference>